<evidence type="ECO:0000313" key="2">
    <source>
        <dbReference type="EMBL" id="AEH80222.1"/>
    </source>
</evidence>
<evidence type="ECO:0000313" key="3">
    <source>
        <dbReference type="Proteomes" id="UP000009045"/>
    </source>
</evidence>
<proteinExistence type="predicted"/>
<dbReference type="EMBL" id="CP001830">
    <property type="protein sequence ID" value="AEH80222.1"/>
    <property type="molecule type" value="Genomic_DNA"/>
</dbReference>
<name>F7X8W2_SINMM</name>
<protein>
    <submittedName>
        <fullName evidence="2">Uncharacterized protein</fullName>
    </submittedName>
</protein>
<dbReference type="PATRIC" id="fig|707241.3.peg.3105"/>
<dbReference type="HOGENOM" id="CLU_2510909_0_0_5"/>
<organism evidence="2 3">
    <name type="scientific">Sinorhizobium meliloti (strain SM11)</name>
    <dbReference type="NCBI Taxonomy" id="707241"/>
    <lineage>
        <taxon>Bacteria</taxon>
        <taxon>Pseudomonadati</taxon>
        <taxon>Pseudomonadota</taxon>
        <taxon>Alphaproteobacteria</taxon>
        <taxon>Hyphomicrobiales</taxon>
        <taxon>Rhizobiaceae</taxon>
        <taxon>Sinorhizobium/Ensifer group</taxon>
        <taxon>Sinorhizobium</taxon>
    </lineage>
</organism>
<dbReference type="KEGG" id="smx:SM11_chr2977"/>
<dbReference type="Proteomes" id="UP000009045">
    <property type="component" value="Chromosome"/>
</dbReference>
<accession>F7X8W2</accession>
<gene>
    <name evidence="2" type="ordered locus">SM11_chr2977</name>
</gene>
<feature type="region of interest" description="Disordered" evidence="1">
    <location>
        <begin position="53"/>
        <end position="85"/>
    </location>
</feature>
<sequence length="85" mass="8959">MNPAIPGITRPARSCRMALFARRQAGALSSHDPDQVANEARPRQALMSATILTPRNNDRMKSGETPSRSTPAAAFHGASGDCSGP</sequence>
<reference evidence="2 3" key="1">
    <citation type="journal article" date="2011" name="J. Biotechnol.">
        <title>The complete genome sequence of the dominant Sinorhizobium meliloti field isolate SM11 extends the S. meliloti pan-genome.</title>
        <authorList>
            <person name="Schneiker-Bekel S."/>
            <person name="Wibberg D."/>
            <person name="Bekel T."/>
            <person name="Blom J."/>
            <person name="Linke B."/>
            <person name="Neuweger H."/>
            <person name="Stiens M."/>
            <person name="Vorholter F.J."/>
            <person name="Weidner S."/>
            <person name="Goesmann A."/>
            <person name="Puhler A."/>
            <person name="Schluter A."/>
        </authorList>
    </citation>
    <scope>NUCLEOTIDE SEQUENCE [LARGE SCALE GENOMIC DNA]</scope>
    <source>
        <strain evidence="2 3">SM11</strain>
    </source>
</reference>
<evidence type="ECO:0000256" key="1">
    <source>
        <dbReference type="SAM" id="MobiDB-lite"/>
    </source>
</evidence>
<dbReference type="AlphaFoldDB" id="F7X8W2"/>